<dbReference type="GO" id="GO:0008237">
    <property type="term" value="F:metallopeptidase activity"/>
    <property type="evidence" value="ECO:0007669"/>
    <property type="project" value="UniProtKB-KW"/>
</dbReference>
<proteinExistence type="predicted"/>
<feature type="transmembrane region" description="Helical" evidence="1">
    <location>
        <begin position="106"/>
        <end position="125"/>
    </location>
</feature>
<keyword evidence="2" id="KW-0645">Protease</keyword>
<reference evidence="2 3" key="1">
    <citation type="submission" date="2022-09" db="EMBL/GenBank/DDBJ databases">
        <title>Enrichment on poylsaccharides allowed isolation of novel metabolic and taxonomic groups of Haloarchaea.</title>
        <authorList>
            <person name="Sorokin D.Y."/>
            <person name="Elcheninov A.G."/>
            <person name="Khizhniak T.V."/>
            <person name="Kolganova T.V."/>
            <person name="Kublanov I.V."/>
        </authorList>
    </citation>
    <scope>NUCLEOTIDE SEQUENCE [LARGE SCALE GENOMIC DNA]</scope>
    <source>
        <strain evidence="2 3">AArc-curdl1</strain>
    </source>
</reference>
<dbReference type="RefSeq" id="WP_342808099.1">
    <property type="nucleotide sequence ID" value="NZ_JAOPJZ010000004.1"/>
</dbReference>
<feature type="transmembrane region" description="Helical" evidence="1">
    <location>
        <begin position="57"/>
        <end position="83"/>
    </location>
</feature>
<keyword evidence="2" id="KW-0378">Hydrolase</keyword>
<organism evidence="2 3">
    <name type="scientific">Natronosalvus hydrolyticus</name>
    <dbReference type="NCBI Taxonomy" id="2979988"/>
    <lineage>
        <taxon>Archaea</taxon>
        <taxon>Methanobacteriati</taxon>
        <taxon>Methanobacteriota</taxon>
        <taxon>Stenosarchaea group</taxon>
        <taxon>Halobacteria</taxon>
        <taxon>Halobacteriales</taxon>
        <taxon>Natrialbaceae</taxon>
        <taxon>Natronosalvus</taxon>
    </lineage>
</organism>
<dbReference type="EMBL" id="JAOPJZ010000004">
    <property type="protein sequence ID" value="MCU4751878.1"/>
    <property type="molecule type" value="Genomic_DNA"/>
</dbReference>
<keyword evidence="1" id="KW-0472">Membrane</keyword>
<accession>A0AAP2Z7U5</accession>
<evidence type="ECO:0000313" key="2">
    <source>
        <dbReference type="EMBL" id="MCU4751878.1"/>
    </source>
</evidence>
<evidence type="ECO:0000313" key="3">
    <source>
        <dbReference type="Proteomes" id="UP001321047"/>
    </source>
</evidence>
<keyword evidence="1" id="KW-1133">Transmembrane helix</keyword>
<dbReference type="AlphaFoldDB" id="A0AAP2Z7U5"/>
<feature type="transmembrane region" description="Helical" evidence="1">
    <location>
        <begin position="145"/>
        <end position="161"/>
    </location>
</feature>
<sequence length="189" mass="20634">MGYLSSLLTAPGVVVHEFAHKTVCDLTGVPVVDVSYFQFGDPAGYVRHQEPSTYRTSFLISVAPFFVNTILALVLFTGFWHLLGTLGPLEFERVLLEGVIDAPLEMQAGLVVLAWLGFVIGLQAFPSTGDANTLWTRTRGEWRSAPLVLVGLPFVFLIYLVNLLSWAYLHVFYAAALAVGAFVGVVTLV</sequence>
<keyword evidence="2" id="KW-0482">Metalloprotease</keyword>
<keyword evidence="3" id="KW-1185">Reference proteome</keyword>
<dbReference type="Proteomes" id="UP001321047">
    <property type="component" value="Unassembled WGS sequence"/>
</dbReference>
<evidence type="ECO:0000256" key="1">
    <source>
        <dbReference type="SAM" id="Phobius"/>
    </source>
</evidence>
<feature type="transmembrane region" description="Helical" evidence="1">
    <location>
        <begin position="167"/>
        <end position="188"/>
    </location>
</feature>
<keyword evidence="1" id="KW-0812">Transmembrane</keyword>
<comment type="caution">
    <text evidence="2">The sequence shown here is derived from an EMBL/GenBank/DDBJ whole genome shotgun (WGS) entry which is preliminary data.</text>
</comment>
<gene>
    <name evidence="2" type="ORF">OB919_07765</name>
</gene>
<protein>
    <submittedName>
        <fullName evidence="2">Metalloprotease family protein</fullName>
    </submittedName>
</protein>
<name>A0AAP2Z7U5_9EURY</name>